<keyword evidence="2" id="KW-0547">Nucleotide-binding</keyword>
<sequence>MTFLESPAKLTLSLRVVGVRADGYHLIDAEMVALDIADHITITEADTTHISLTGPYADGIATDASNLVHRALTLVGRTAHVTIHKNIPHGGGLGGGSSNAAAILRWAQFTDLGRAAAIGADVPFSLTGGRARVQGIGEIVDPLAHEQCDITLLIPPVHTPTPLVYRTWDEMGGPTGSGLNDLEPAALRAVPELARWRERISQALGQEPHLAGSGSTWFVYGHATTPTEGLEGLQVVHTTTRPDAGRVEDHLEGEN</sequence>
<proteinExistence type="inferred from homology"/>
<evidence type="ECO:0000256" key="2">
    <source>
        <dbReference type="ARBA" id="ARBA00022741"/>
    </source>
</evidence>
<protein>
    <submittedName>
        <fullName evidence="6">Unannotated protein</fullName>
    </submittedName>
</protein>
<dbReference type="Gene3D" id="3.30.70.890">
    <property type="entry name" value="GHMP kinase, C-terminal domain"/>
    <property type="match status" value="1"/>
</dbReference>
<dbReference type="InterPro" id="IPR006204">
    <property type="entry name" value="GHMP_kinase_N_dom"/>
</dbReference>
<dbReference type="Pfam" id="PF00288">
    <property type="entry name" value="GHMP_kinases_N"/>
    <property type="match status" value="1"/>
</dbReference>
<dbReference type="EMBL" id="CAEZTC010000024">
    <property type="protein sequence ID" value="CAB4553191.1"/>
    <property type="molecule type" value="Genomic_DNA"/>
</dbReference>
<dbReference type="InterPro" id="IPR014721">
    <property type="entry name" value="Ribsml_uS5_D2-typ_fold_subgr"/>
</dbReference>
<keyword evidence="3" id="KW-0418">Kinase</keyword>
<organism evidence="6">
    <name type="scientific">freshwater metagenome</name>
    <dbReference type="NCBI Taxonomy" id="449393"/>
    <lineage>
        <taxon>unclassified sequences</taxon>
        <taxon>metagenomes</taxon>
        <taxon>ecological metagenomes</taxon>
    </lineage>
</organism>
<dbReference type="GO" id="GO:0005524">
    <property type="term" value="F:ATP binding"/>
    <property type="evidence" value="ECO:0007669"/>
    <property type="project" value="UniProtKB-KW"/>
</dbReference>
<evidence type="ECO:0000259" key="5">
    <source>
        <dbReference type="Pfam" id="PF00288"/>
    </source>
</evidence>
<dbReference type="InterPro" id="IPR020568">
    <property type="entry name" value="Ribosomal_Su5_D2-typ_SF"/>
</dbReference>
<dbReference type="InterPro" id="IPR004424">
    <property type="entry name" value="IspE"/>
</dbReference>
<feature type="domain" description="GHMP kinase N-terminal" evidence="5">
    <location>
        <begin position="66"/>
        <end position="108"/>
    </location>
</feature>
<dbReference type="AlphaFoldDB" id="A0A6J6CNU8"/>
<dbReference type="GO" id="GO:0016114">
    <property type="term" value="P:terpenoid biosynthetic process"/>
    <property type="evidence" value="ECO:0007669"/>
    <property type="project" value="InterPro"/>
</dbReference>
<dbReference type="Gene3D" id="3.30.230.10">
    <property type="match status" value="1"/>
</dbReference>
<dbReference type="PANTHER" id="PTHR43527">
    <property type="entry name" value="4-DIPHOSPHOCYTIDYL-2-C-METHYL-D-ERYTHRITOL KINASE, CHLOROPLASTIC"/>
    <property type="match status" value="1"/>
</dbReference>
<dbReference type="SUPFAM" id="SSF55060">
    <property type="entry name" value="GHMP Kinase, C-terminal domain"/>
    <property type="match status" value="1"/>
</dbReference>
<dbReference type="InterPro" id="IPR036554">
    <property type="entry name" value="GHMP_kinase_C_sf"/>
</dbReference>
<evidence type="ECO:0000256" key="1">
    <source>
        <dbReference type="ARBA" id="ARBA00022679"/>
    </source>
</evidence>
<gene>
    <name evidence="6" type="ORF">UFOPK1572_00317</name>
</gene>
<evidence type="ECO:0000256" key="4">
    <source>
        <dbReference type="ARBA" id="ARBA00022840"/>
    </source>
</evidence>
<keyword evidence="4" id="KW-0067">ATP-binding</keyword>
<accession>A0A6J6CNU8</accession>
<evidence type="ECO:0000313" key="6">
    <source>
        <dbReference type="EMBL" id="CAB4553191.1"/>
    </source>
</evidence>
<dbReference type="PIRSF" id="PIRSF010376">
    <property type="entry name" value="IspE"/>
    <property type="match status" value="1"/>
</dbReference>
<dbReference type="GO" id="GO:0050515">
    <property type="term" value="F:4-(cytidine 5'-diphospho)-2-C-methyl-D-erythritol kinase activity"/>
    <property type="evidence" value="ECO:0007669"/>
    <property type="project" value="InterPro"/>
</dbReference>
<keyword evidence="1" id="KW-0808">Transferase</keyword>
<reference evidence="6" key="1">
    <citation type="submission" date="2020-05" db="EMBL/GenBank/DDBJ databases">
        <authorList>
            <person name="Chiriac C."/>
            <person name="Salcher M."/>
            <person name="Ghai R."/>
            <person name="Kavagutti S V."/>
        </authorList>
    </citation>
    <scope>NUCLEOTIDE SEQUENCE</scope>
</reference>
<dbReference type="SUPFAM" id="SSF54211">
    <property type="entry name" value="Ribosomal protein S5 domain 2-like"/>
    <property type="match status" value="1"/>
</dbReference>
<dbReference type="HAMAP" id="MF_00061">
    <property type="entry name" value="IspE"/>
    <property type="match status" value="1"/>
</dbReference>
<name>A0A6J6CNU8_9ZZZZ</name>
<evidence type="ECO:0000256" key="3">
    <source>
        <dbReference type="ARBA" id="ARBA00022777"/>
    </source>
</evidence>
<dbReference type="PANTHER" id="PTHR43527:SF2">
    <property type="entry name" value="4-DIPHOSPHOCYTIDYL-2-C-METHYL-D-ERYTHRITOL KINASE, CHLOROPLASTIC"/>
    <property type="match status" value="1"/>
</dbReference>